<comment type="caution">
    <text evidence="6">The sequence shown here is derived from an EMBL/GenBank/DDBJ whole genome shotgun (WGS) entry which is preliminary data.</text>
</comment>
<dbReference type="FunFam" id="3.40.50.2000:FF:000054">
    <property type="entry name" value="Glycosyltransferase"/>
    <property type="match status" value="1"/>
</dbReference>
<accession>A0A445KQR7</accession>
<organism evidence="6 7">
    <name type="scientific">Glycine soja</name>
    <name type="common">Wild soybean</name>
    <dbReference type="NCBI Taxonomy" id="3848"/>
    <lineage>
        <taxon>Eukaryota</taxon>
        <taxon>Viridiplantae</taxon>
        <taxon>Streptophyta</taxon>
        <taxon>Embryophyta</taxon>
        <taxon>Tracheophyta</taxon>
        <taxon>Spermatophyta</taxon>
        <taxon>Magnoliopsida</taxon>
        <taxon>eudicotyledons</taxon>
        <taxon>Gunneridae</taxon>
        <taxon>Pentapetalae</taxon>
        <taxon>rosids</taxon>
        <taxon>fabids</taxon>
        <taxon>Fabales</taxon>
        <taxon>Fabaceae</taxon>
        <taxon>Papilionoideae</taxon>
        <taxon>50 kb inversion clade</taxon>
        <taxon>NPAAA clade</taxon>
        <taxon>indigoferoid/millettioid clade</taxon>
        <taxon>Phaseoleae</taxon>
        <taxon>Glycine</taxon>
        <taxon>Glycine subgen. Soja</taxon>
    </lineage>
</organism>
<name>A0A445KQR7_GLYSO</name>
<reference evidence="6 7" key="1">
    <citation type="submission" date="2018-09" db="EMBL/GenBank/DDBJ databases">
        <title>A high-quality reference genome of wild soybean provides a powerful tool to mine soybean genomes.</title>
        <authorList>
            <person name="Xie M."/>
            <person name="Chung C.Y.L."/>
            <person name="Li M.-W."/>
            <person name="Wong F.-L."/>
            <person name="Chan T.-F."/>
            <person name="Lam H.-M."/>
        </authorList>
    </citation>
    <scope>NUCLEOTIDE SEQUENCE [LARGE SCALE GENOMIC DNA]</scope>
    <source>
        <strain evidence="7">cv. W05</strain>
        <tissue evidence="6">Hypocotyl of etiolated seedlings</tissue>
    </source>
</reference>
<evidence type="ECO:0000256" key="2">
    <source>
        <dbReference type="ARBA" id="ARBA00022676"/>
    </source>
</evidence>
<evidence type="ECO:0000256" key="3">
    <source>
        <dbReference type="ARBA" id="ARBA00022679"/>
    </source>
</evidence>
<dbReference type="SUPFAM" id="SSF53756">
    <property type="entry name" value="UDP-Glycosyltransferase/glycogen phosphorylase"/>
    <property type="match status" value="1"/>
</dbReference>
<dbReference type="AlphaFoldDB" id="A0A445KQR7"/>
<dbReference type="GO" id="GO:0008194">
    <property type="term" value="F:UDP-glycosyltransferase activity"/>
    <property type="evidence" value="ECO:0007669"/>
    <property type="project" value="InterPro"/>
</dbReference>
<dbReference type="InterPro" id="IPR002213">
    <property type="entry name" value="UDP_glucos_trans"/>
</dbReference>
<dbReference type="PROSITE" id="PS00375">
    <property type="entry name" value="UDPGT"/>
    <property type="match status" value="1"/>
</dbReference>
<proteinExistence type="inferred from homology"/>
<dbReference type="CDD" id="cd03784">
    <property type="entry name" value="GT1_Gtf-like"/>
    <property type="match status" value="1"/>
</dbReference>
<dbReference type="PANTHER" id="PTHR48046:SF4">
    <property type="entry name" value="GLYCOSYLTRANSFERASE"/>
    <property type="match status" value="1"/>
</dbReference>
<keyword evidence="7" id="KW-1185">Reference proteome</keyword>
<comment type="similarity">
    <text evidence="1 4">Belongs to the UDP-glycosyltransferase family.</text>
</comment>
<gene>
    <name evidence="6" type="ORF">D0Y65_012649</name>
</gene>
<dbReference type="FunFam" id="3.40.50.2000:FF:000051">
    <property type="entry name" value="Glycosyltransferase"/>
    <property type="match status" value="1"/>
</dbReference>
<keyword evidence="3 4" id="KW-0808">Transferase</keyword>
<dbReference type="InterPro" id="IPR035595">
    <property type="entry name" value="UDP_glycos_trans_CS"/>
</dbReference>
<dbReference type="Gramene" id="XM_028377354.1">
    <property type="protein sequence ID" value="XP_028233155.1"/>
    <property type="gene ID" value="LOC114413139"/>
</dbReference>
<dbReference type="Proteomes" id="UP000289340">
    <property type="component" value="Chromosome 5"/>
</dbReference>
<evidence type="ECO:0000256" key="5">
    <source>
        <dbReference type="RuleBase" id="RU362057"/>
    </source>
</evidence>
<dbReference type="EC" id="2.4.1.-" evidence="5"/>
<evidence type="ECO:0000256" key="1">
    <source>
        <dbReference type="ARBA" id="ARBA00009995"/>
    </source>
</evidence>
<dbReference type="Pfam" id="PF00201">
    <property type="entry name" value="UDPGT"/>
    <property type="match status" value="1"/>
</dbReference>
<evidence type="ECO:0000313" key="6">
    <source>
        <dbReference type="EMBL" id="RZC13013.1"/>
    </source>
</evidence>
<dbReference type="PANTHER" id="PTHR48046">
    <property type="entry name" value="UDP-GLYCOSYLTRANSFERASE 72E1"/>
    <property type="match status" value="1"/>
</dbReference>
<keyword evidence="2 4" id="KW-0328">Glycosyltransferase</keyword>
<evidence type="ECO:0000256" key="4">
    <source>
        <dbReference type="RuleBase" id="RU003718"/>
    </source>
</evidence>
<dbReference type="EMBL" id="QZWG01000005">
    <property type="protein sequence ID" value="RZC13013.1"/>
    <property type="molecule type" value="Genomic_DNA"/>
</dbReference>
<protein>
    <recommendedName>
        <fullName evidence="5">Glycosyltransferase</fullName>
        <ecNumber evidence="5">2.4.1.-</ecNumber>
    </recommendedName>
</protein>
<evidence type="ECO:0000313" key="7">
    <source>
        <dbReference type="Proteomes" id="UP000289340"/>
    </source>
</evidence>
<dbReference type="Gene3D" id="3.40.50.2000">
    <property type="entry name" value="Glycogen Phosphorylase B"/>
    <property type="match status" value="2"/>
</dbReference>
<sequence length="505" mass="55835">MATANAEASSFQQLPMKSHIAVLPSPGIGHVTPLLELSKLLVTHHQCHVTFLNVTTESSAAQNNLLHSPTLPPNLHVVDLPPVDLSTMVNDQTTIVARLSVNLRETLRPLNTILSQLPDKPQALIIDMFGTHVFDTILENIPIFTFFTASAHLLAFSLFLPQLDRDVAGEFVDLPNPVQVPGCKPIRTEDLMDQVRNRKIDEYKWYLYHVSRMTMSTGILLNTWQDLEPVTLKALSEHSFYRSINTPPLYPIGPLIKETESLTENEPECLAWLDNQPAGSVLFVTFGSGGVLSSEQQNELAWGLELSGVRFVWVVRVPNDASAFAAFFNAGGDDDATSYLPEGFVSRTRERGLVVRSWAPQVAILRHASTGAFVSHCGWNSTLESVANGVPVIAWPLYAEQRMNGTTVEEDVGVGVRVRAKSTEKGVVGREEIERVVRMVMEGEEGKEMKRRARELKETAAKSLSVGGPSYEMRAAMANVCLFATKKQCTKKPVQRVDHETEVKG</sequence>